<dbReference type="EMBL" id="BARS01033884">
    <property type="protein sequence ID" value="GAG16089.1"/>
    <property type="molecule type" value="Genomic_DNA"/>
</dbReference>
<sequence length="94" mass="10747">MRISDSEAGLRSMHVSFDENGRFVHIPFGNLHRMSEYFRRVKELISARLATSLINWRHSGFSVDSSVRIASLSDKAREAPSKYIARPPLTLEEN</sequence>
<name>X0VD72_9ZZZZ</name>
<organism evidence="1">
    <name type="scientific">marine sediment metagenome</name>
    <dbReference type="NCBI Taxonomy" id="412755"/>
    <lineage>
        <taxon>unclassified sequences</taxon>
        <taxon>metagenomes</taxon>
        <taxon>ecological metagenomes</taxon>
    </lineage>
</organism>
<comment type="caution">
    <text evidence="1">The sequence shown here is derived from an EMBL/GenBank/DDBJ whole genome shotgun (WGS) entry which is preliminary data.</text>
</comment>
<feature type="non-terminal residue" evidence="1">
    <location>
        <position position="94"/>
    </location>
</feature>
<proteinExistence type="predicted"/>
<gene>
    <name evidence="1" type="ORF">S01H1_52425</name>
</gene>
<protein>
    <submittedName>
        <fullName evidence="1">Uncharacterized protein</fullName>
    </submittedName>
</protein>
<reference evidence="1" key="1">
    <citation type="journal article" date="2014" name="Front. Microbiol.">
        <title>High frequency of phylogenetically diverse reductive dehalogenase-homologous genes in deep subseafloor sedimentary metagenomes.</title>
        <authorList>
            <person name="Kawai M."/>
            <person name="Futagami T."/>
            <person name="Toyoda A."/>
            <person name="Takaki Y."/>
            <person name="Nishi S."/>
            <person name="Hori S."/>
            <person name="Arai W."/>
            <person name="Tsubouchi T."/>
            <person name="Morono Y."/>
            <person name="Uchiyama I."/>
            <person name="Ito T."/>
            <person name="Fujiyama A."/>
            <person name="Inagaki F."/>
            <person name="Takami H."/>
        </authorList>
    </citation>
    <scope>NUCLEOTIDE SEQUENCE</scope>
    <source>
        <strain evidence="1">Expedition CK06-06</strain>
    </source>
</reference>
<accession>X0VD72</accession>
<evidence type="ECO:0000313" key="1">
    <source>
        <dbReference type="EMBL" id="GAG16089.1"/>
    </source>
</evidence>
<dbReference type="AlphaFoldDB" id="X0VD72"/>